<organism evidence="8 9">
    <name type="scientific">Oldenlandia corymbosa var. corymbosa</name>
    <dbReference type="NCBI Taxonomy" id="529605"/>
    <lineage>
        <taxon>Eukaryota</taxon>
        <taxon>Viridiplantae</taxon>
        <taxon>Streptophyta</taxon>
        <taxon>Embryophyta</taxon>
        <taxon>Tracheophyta</taxon>
        <taxon>Spermatophyta</taxon>
        <taxon>Magnoliopsida</taxon>
        <taxon>eudicotyledons</taxon>
        <taxon>Gunneridae</taxon>
        <taxon>Pentapetalae</taxon>
        <taxon>asterids</taxon>
        <taxon>lamiids</taxon>
        <taxon>Gentianales</taxon>
        <taxon>Rubiaceae</taxon>
        <taxon>Rubioideae</taxon>
        <taxon>Spermacoceae</taxon>
        <taxon>Hedyotis-Oldenlandia complex</taxon>
        <taxon>Oldenlandia</taxon>
    </lineage>
</organism>
<dbReference type="CDD" id="cd04481">
    <property type="entry name" value="RPA1_DBD_B_like"/>
    <property type="match status" value="1"/>
</dbReference>
<keyword evidence="4" id="KW-0862">Zinc</keyword>
<dbReference type="SUPFAM" id="SSF50249">
    <property type="entry name" value="Nucleic acid-binding proteins"/>
    <property type="match status" value="2"/>
</dbReference>
<keyword evidence="3" id="KW-0863">Zinc-finger</keyword>
<keyword evidence="5" id="KW-0238">DNA-binding</keyword>
<gene>
    <name evidence="8" type="ORF">OLC1_LOCUS2152</name>
</gene>
<evidence type="ECO:0000256" key="1">
    <source>
        <dbReference type="ARBA" id="ARBA00005690"/>
    </source>
</evidence>
<feature type="domain" description="Replication protein A 70 kDa DNA-binding subunit B/D first OB fold" evidence="6">
    <location>
        <begin position="1"/>
        <end position="46"/>
    </location>
</feature>
<evidence type="ECO:0000256" key="4">
    <source>
        <dbReference type="ARBA" id="ARBA00022833"/>
    </source>
</evidence>
<protein>
    <submittedName>
        <fullName evidence="8">OLC1v1024543C1</fullName>
    </submittedName>
</protein>
<proteinExistence type="inferred from homology"/>
<evidence type="ECO:0000313" key="9">
    <source>
        <dbReference type="Proteomes" id="UP001161247"/>
    </source>
</evidence>
<dbReference type="Gene3D" id="2.40.50.140">
    <property type="entry name" value="Nucleic acid-binding proteins"/>
    <property type="match status" value="2"/>
</dbReference>
<dbReference type="Proteomes" id="UP001161247">
    <property type="component" value="Chromosome 1"/>
</dbReference>
<evidence type="ECO:0000256" key="2">
    <source>
        <dbReference type="ARBA" id="ARBA00022723"/>
    </source>
</evidence>
<dbReference type="Pfam" id="PF02721">
    <property type="entry name" value="DUF223"/>
    <property type="match status" value="1"/>
</dbReference>
<dbReference type="InterPro" id="IPR047192">
    <property type="entry name" value="Euk_RPA1_DBD_C"/>
</dbReference>
<dbReference type="PANTHER" id="PTHR47165">
    <property type="entry name" value="OS03G0429900 PROTEIN"/>
    <property type="match status" value="1"/>
</dbReference>
<dbReference type="Pfam" id="PF08646">
    <property type="entry name" value="Rep_fac-A_C"/>
    <property type="match status" value="1"/>
</dbReference>
<comment type="similarity">
    <text evidence="1">Belongs to the replication factor A protein 1 family.</text>
</comment>
<evidence type="ECO:0000313" key="8">
    <source>
        <dbReference type="EMBL" id="CAI9089892.1"/>
    </source>
</evidence>
<name>A0AAV1C522_OLDCO</name>
<dbReference type="EMBL" id="OX459118">
    <property type="protein sequence ID" value="CAI9089892.1"/>
    <property type="molecule type" value="Genomic_DNA"/>
</dbReference>
<accession>A0AAV1C522</accession>
<dbReference type="AlphaFoldDB" id="A0AAV1C522"/>
<keyword evidence="9" id="KW-1185">Reference proteome</keyword>
<evidence type="ECO:0000256" key="5">
    <source>
        <dbReference type="ARBA" id="ARBA00023125"/>
    </source>
</evidence>
<keyword evidence="2" id="KW-0479">Metal-binding</keyword>
<dbReference type="GO" id="GO:0008270">
    <property type="term" value="F:zinc ion binding"/>
    <property type="evidence" value="ECO:0007669"/>
    <property type="project" value="UniProtKB-KW"/>
</dbReference>
<evidence type="ECO:0000259" key="6">
    <source>
        <dbReference type="Pfam" id="PF02721"/>
    </source>
</evidence>
<evidence type="ECO:0000259" key="7">
    <source>
        <dbReference type="Pfam" id="PF08646"/>
    </source>
</evidence>
<sequence>MVLMDLLGNKIHATVKKSLIGTFLGVITEGSFKAISHFGVAANSDIIGEVVVVSDLITGDRNGKPSRRLTLEMQDCEEVKITVTLWDDYAPNVMDYFAGHPGGCVVMIIQFARIRPWRGTNTVTNSLFSTRLFIDSEIDEIMEYKSRIVNAYGTDDPIRAVPIRVVSYLSTPSSISEPNDFLTLNPKKRIDDLQEVDESCVAAVVASIVSIESEYGWFYIASKKCNKKVNPALEVGELDGADAPLQSYYYCNKCQNNILAVVPRFRVQIRVLDDSGSTSFLLFDTDVYKCIQKTALHVREDMLKIESEDERSKVPKELEGLVGSSSKSEYFVGQDVDADLDTSTTEKRNITPKCLAGKDSINSCTGEVDGHDVQLMSTATSPLKRTLQFDEDDVTLQSSSTKAKIEVKLENFRLA</sequence>
<dbReference type="PANTHER" id="PTHR47165:SF4">
    <property type="entry name" value="OS03G0429900 PROTEIN"/>
    <property type="match status" value="1"/>
</dbReference>
<evidence type="ECO:0000256" key="3">
    <source>
        <dbReference type="ARBA" id="ARBA00022771"/>
    </source>
</evidence>
<dbReference type="InterPro" id="IPR012340">
    <property type="entry name" value="NA-bd_OB-fold"/>
</dbReference>
<dbReference type="CDD" id="cd04476">
    <property type="entry name" value="RPA1_DBD_C"/>
    <property type="match status" value="1"/>
</dbReference>
<dbReference type="InterPro" id="IPR003871">
    <property type="entry name" value="RFA1B/D_OB_1st"/>
</dbReference>
<dbReference type="InterPro" id="IPR013955">
    <property type="entry name" value="Rep_factor-A_C"/>
</dbReference>
<dbReference type="GO" id="GO:0003677">
    <property type="term" value="F:DNA binding"/>
    <property type="evidence" value="ECO:0007669"/>
    <property type="project" value="UniProtKB-KW"/>
</dbReference>
<feature type="domain" description="Replication factor A C-terminal" evidence="7">
    <location>
        <begin position="204"/>
        <end position="300"/>
    </location>
</feature>
<reference evidence="8" key="1">
    <citation type="submission" date="2023-03" db="EMBL/GenBank/DDBJ databases">
        <authorList>
            <person name="Julca I."/>
        </authorList>
    </citation>
    <scope>NUCLEOTIDE SEQUENCE</scope>
</reference>